<feature type="transmembrane region" description="Helical" evidence="16">
    <location>
        <begin position="220"/>
        <end position="243"/>
    </location>
</feature>
<evidence type="ECO:0000256" key="12">
    <source>
        <dbReference type="ARBA" id="ARBA00023136"/>
    </source>
</evidence>
<dbReference type="PANTHER" id="PTHR11432:SF3">
    <property type="entry name" value="NADH-UBIQUINONE OXIDOREDUCTASE CHAIN 1"/>
    <property type="match status" value="1"/>
</dbReference>
<keyword evidence="10 16" id="KW-1133">Transmembrane helix</keyword>
<reference evidence="17" key="1">
    <citation type="journal article" date="2013" name="PLoS ONE">
        <title>Lineage Divergence and Historical Gene Flow in the Chinese Horseshoe Bat (Rhinolophus sinicus).</title>
        <authorList>
            <person name="Mao X."/>
            <person name="He G."/>
            <person name="Zhang J."/>
            <person name="Rossiter S.J."/>
            <person name="Zhang S."/>
        </authorList>
    </citation>
    <scope>NUCLEOTIDE SEQUENCE</scope>
    <source>
        <strain evidence="17">WLB008</strain>
    </source>
</reference>
<keyword evidence="6" id="KW-0679">Respiratory chain</keyword>
<geneLocation type="mitochondrion" evidence="17"/>
<dbReference type="EMBL" id="JN651120">
    <property type="protein sequence ID" value="AFJ42255.1"/>
    <property type="molecule type" value="Genomic_DNA"/>
</dbReference>
<dbReference type="PANTHER" id="PTHR11432">
    <property type="entry name" value="NADH DEHYDROGENASE SUBUNIT 1"/>
    <property type="match status" value="1"/>
</dbReference>
<dbReference type="GO" id="GO:0003954">
    <property type="term" value="F:NADH dehydrogenase activity"/>
    <property type="evidence" value="ECO:0007669"/>
    <property type="project" value="TreeGrafter"/>
</dbReference>
<evidence type="ECO:0000256" key="4">
    <source>
        <dbReference type="ARBA" id="ARBA00021009"/>
    </source>
</evidence>
<keyword evidence="11 14" id="KW-0520">NAD</keyword>
<dbReference type="AlphaFoldDB" id="J7FCA9"/>
<keyword evidence="7 14" id="KW-0812">Transmembrane</keyword>
<feature type="transmembrane region" description="Helical" evidence="16">
    <location>
        <begin position="140"/>
        <end position="160"/>
    </location>
</feature>
<evidence type="ECO:0000256" key="8">
    <source>
        <dbReference type="ARBA" id="ARBA00022967"/>
    </source>
</evidence>
<name>J7FCA9_RHISN</name>
<dbReference type="PROSITE" id="PS00668">
    <property type="entry name" value="COMPLEX1_ND1_2"/>
    <property type="match status" value="1"/>
</dbReference>
<evidence type="ECO:0000256" key="7">
    <source>
        <dbReference type="ARBA" id="ARBA00022692"/>
    </source>
</evidence>
<keyword evidence="8" id="KW-1278">Translocase</keyword>
<dbReference type="PROSITE" id="PS00667">
    <property type="entry name" value="COMPLEX1_ND1_1"/>
    <property type="match status" value="1"/>
</dbReference>
<evidence type="ECO:0000256" key="10">
    <source>
        <dbReference type="ARBA" id="ARBA00022989"/>
    </source>
</evidence>
<evidence type="ECO:0000256" key="3">
    <source>
        <dbReference type="ARBA" id="ARBA00012944"/>
    </source>
</evidence>
<evidence type="ECO:0000256" key="11">
    <source>
        <dbReference type="ARBA" id="ARBA00023027"/>
    </source>
</evidence>
<dbReference type="InterPro" id="IPR001694">
    <property type="entry name" value="NADH_UbQ_OxRdtase_su1/FPO"/>
</dbReference>
<keyword evidence="12 16" id="KW-0472">Membrane</keyword>
<comment type="similarity">
    <text evidence="2 14">Belongs to the complex I subunit 1 family.</text>
</comment>
<dbReference type="InterPro" id="IPR018086">
    <property type="entry name" value="NADH_UbQ_OxRdtase_su1_CS"/>
</dbReference>
<evidence type="ECO:0000313" key="17">
    <source>
        <dbReference type="EMBL" id="AFJ42255.1"/>
    </source>
</evidence>
<dbReference type="Pfam" id="PF00146">
    <property type="entry name" value="NADHdh"/>
    <property type="match status" value="1"/>
</dbReference>
<evidence type="ECO:0000256" key="16">
    <source>
        <dbReference type="SAM" id="Phobius"/>
    </source>
</evidence>
<keyword evidence="15" id="KW-0830">Ubiquinone</keyword>
<dbReference type="GO" id="GO:0009060">
    <property type="term" value="P:aerobic respiration"/>
    <property type="evidence" value="ECO:0007669"/>
    <property type="project" value="TreeGrafter"/>
</dbReference>
<dbReference type="GO" id="GO:0005743">
    <property type="term" value="C:mitochondrial inner membrane"/>
    <property type="evidence" value="ECO:0007669"/>
    <property type="project" value="UniProtKB-SubCell"/>
</dbReference>
<evidence type="ECO:0000256" key="13">
    <source>
        <dbReference type="ARBA" id="ARBA00049551"/>
    </source>
</evidence>
<evidence type="ECO:0000256" key="14">
    <source>
        <dbReference type="RuleBase" id="RU000471"/>
    </source>
</evidence>
<feature type="transmembrane region" description="Helical" evidence="16">
    <location>
        <begin position="64"/>
        <end position="86"/>
    </location>
</feature>
<feature type="transmembrane region" description="Helical" evidence="16">
    <location>
        <begin position="255"/>
        <end position="273"/>
    </location>
</feature>
<comment type="subcellular location">
    <subcellularLocation>
        <location evidence="1">Membrane</location>
        <topology evidence="1">Multi-pass membrane protein</topology>
    </subcellularLocation>
    <subcellularLocation>
        <location evidence="14">Mitochondrion inner membrane</location>
        <topology evidence="14">Multi-pass membrane protein</topology>
    </subcellularLocation>
</comment>
<evidence type="ECO:0000256" key="1">
    <source>
        <dbReference type="ARBA" id="ARBA00004141"/>
    </source>
</evidence>
<sequence>MFMINLLLLIVPVLLAVAFLTLIERKVLGYMQLRKGPNVVGPYGLLQPIADAVKLFTKEPLRPLTSSISMFIIAPVLALTLALTMWTPLPMPHPLINLNLGVLFMLAMSSLAVYSILWSGWASNSKYALIGALRAVAQTISYEVTLAIILLSVLLLSGSFSLSTLITTQEHTWLIFPSWPLAMMWFISTLAETNRAPFDLTEGESELVSGFNVEYAGGPFALFFLAEYANIIMMNIFTTTLFLGAFHNPFMPELYTANFVLKSLLLTISFLGVRASYPRFRYDQLMHLLWKNFLPLTLALCMWHVAMPVIMAGVPPQT</sequence>
<dbReference type="HAMAP" id="MF_01350">
    <property type="entry name" value="NDH1_NuoH"/>
    <property type="match status" value="1"/>
</dbReference>
<organism evidence="17">
    <name type="scientific">Rhinolophus sinicus</name>
    <name type="common">Chinese rufous horseshoe bat</name>
    <dbReference type="NCBI Taxonomy" id="89399"/>
    <lineage>
        <taxon>Eukaryota</taxon>
        <taxon>Metazoa</taxon>
        <taxon>Chordata</taxon>
        <taxon>Craniata</taxon>
        <taxon>Vertebrata</taxon>
        <taxon>Euteleostomi</taxon>
        <taxon>Mammalia</taxon>
        <taxon>Eutheria</taxon>
        <taxon>Laurasiatheria</taxon>
        <taxon>Chiroptera</taxon>
        <taxon>Yinpterochiroptera</taxon>
        <taxon>Rhinolophoidea</taxon>
        <taxon>Rhinolophidae</taxon>
        <taxon>Rhinolophinae</taxon>
        <taxon>Rhinolophus</taxon>
    </lineage>
</organism>
<evidence type="ECO:0000256" key="6">
    <source>
        <dbReference type="ARBA" id="ARBA00022660"/>
    </source>
</evidence>
<feature type="transmembrane region" description="Helical" evidence="16">
    <location>
        <begin position="98"/>
        <end position="120"/>
    </location>
</feature>
<comment type="catalytic activity">
    <reaction evidence="13 15">
        <text>a ubiquinone + NADH + 5 H(+)(in) = a ubiquinol + NAD(+) + 4 H(+)(out)</text>
        <dbReference type="Rhea" id="RHEA:29091"/>
        <dbReference type="Rhea" id="RHEA-COMP:9565"/>
        <dbReference type="Rhea" id="RHEA-COMP:9566"/>
        <dbReference type="ChEBI" id="CHEBI:15378"/>
        <dbReference type="ChEBI" id="CHEBI:16389"/>
        <dbReference type="ChEBI" id="CHEBI:17976"/>
        <dbReference type="ChEBI" id="CHEBI:57540"/>
        <dbReference type="ChEBI" id="CHEBI:57945"/>
        <dbReference type="EC" id="7.1.1.2"/>
    </reaction>
</comment>
<proteinExistence type="inferred from homology"/>
<gene>
    <name evidence="17" type="primary">ND1</name>
</gene>
<keyword evidence="5" id="KW-0813">Transport</keyword>
<evidence type="ECO:0000256" key="15">
    <source>
        <dbReference type="RuleBase" id="RU000473"/>
    </source>
</evidence>
<dbReference type="EC" id="7.1.1.2" evidence="3 15"/>
<dbReference type="GO" id="GO:0008137">
    <property type="term" value="F:NADH dehydrogenase (ubiquinone) activity"/>
    <property type="evidence" value="ECO:0007669"/>
    <property type="project" value="UniProtKB-EC"/>
</dbReference>
<keyword evidence="15 17" id="KW-0496">Mitochondrion</keyword>
<protein>
    <recommendedName>
        <fullName evidence="4 15">NADH-ubiquinone oxidoreductase chain 1</fullName>
        <ecNumber evidence="3 15">7.1.1.2</ecNumber>
    </recommendedName>
</protein>
<evidence type="ECO:0000256" key="9">
    <source>
        <dbReference type="ARBA" id="ARBA00022982"/>
    </source>
</evidence>
<feature type="transmembrane region" description="Helical" evidence="16">
    <location>
        <begin position="293"/>
        <end position="314"/>
    </location>
</feature>
<keyword evidence="9" id="KW-0249">Electron transport</keyword>
<evidence type="ECO:0000256" key="2">
    <source>
        <dbReference type="ARBA" id="ARBA00010535"/>
    </source>
</evidence>
<accession>J7FCA9</accession>
<evidence type="ECO:0000256" key="5">
    <source>
        <dbReference type="ARBA" id="ARBA00022448"/>
    </source>
</evidence>